<reference evidence="4" key="1">
    <citation type="submission" date="2015-09" db="EMBL/GenBank/DDBJ databases">
        <title>Scylla olivacea transcriptome.</title>
        <authorList>
            <person name="Ikhwanuddin M."/>
        </authorList>
    </citation>
    <scope>NUCLEOTIDE SEQUENCE</scope>
</reference>
<dbReference type="AlphaFoldDB" id="A0A0P4VTR6"/>
<dbReference type="GO" id="GO:0046872">
    <property type="term" value="F:metal ion binding"/>
    <property type="evidence" value="ECO:0007669"/>
    <property type="project" value="UniProtKB-KW"/>
</dbReference>
<dbReference type="InterPro" id="IPR027806">
    <property type="entry name" value="HARBI1_dom"/>
</dbReference>
<feature type="domain" description="DDE Tnp4" evidence="3">
    <location>
        <begin position="1"/>
        <end position="114"/>
    </location>
</feature>
<proteinExistence type="predicted"/>
<name>A0A0P4VTR6_SCYOL</name>
<keyword evidence="2" id="KW-0479">Metal-binding</keyword>
<accession>A0A0P4VTR6</accession>
<dbReference type="EMBL" id="GDRN01123932">
    <property type="protein sequence ID" value="JAI56705.1"/>
    <property type="molecule type" value="Transcribed_RNA"/>
</dbReference>
<comment type="cofactor">
    <cofactor evidence="1">
        <name>a divalent metal cation</name>
        <dbReference type="ChEBI" id="CHEBI:60240"/>
    </cofactor>
</comment>
<evidence type="ECO:0000256" key="1">
    <source>
        <dbReference type="ARBA" id="ARBA00001968"/>
    </source>
</evidence>
<sequence>MVVVNPNYEFLYVDVDSNGRVSDGEVWAHSTLFRRFEGGTTGLPDDDQLPGSHGTMPYVFVGDDTFPLKYDLIKLYPFKAQDDEQRIYYRLPRVRHIVENAFGIITSRFQILSCHTMGTKENGKT</sequence>
<organism evidence="4">
    <name type="scientific">Scylla olivacea</name>
    <name type="common">Orange mud crab</name>
    <name type="synonym">Cancer olivacea</name>
    <dbReference type="NCBI Taxonomy" id="85551"/>
    <lineage>
        <taxon>Eukaryota</taxon>
        <taxon>Metazoa</taxon>
        <taxon>Ecdysozoa</taxon>
        <taxon>Arthropoda</taxon>
        <taxon>Crustacea</taxon>
        <taxon>Multicrustacea</taxon>
        <taxon>Malacostraca</taxon>
        <taxon>Eumalacostraca</taxon>
        <taxon>Eucarida</taxon>
        <taxon>Decapoda</taxon>
        <taxon>Pleocyemata</taxon>
        <taxon>Brachyura</taxon>
        <taxon>Eubrachyura</taxon>
        <taxon>Portunoidea</taxon>
        <taxon>Portunidae</taxon>
        <taxon>Portuninae</taxon>
        <taxon>Scylla</taxon>
    </lineage>
</organism>
<evidence type="ECO:0000259" key="3">
    <source>
        <dbReference type="Pfam" id="PF13359"/>
    </source>
</evidence>
<evidence type="ECO:0000256" key="2">
    <source>
        <dbReference type="ARBA" id="ARBA00022723"/>
    </source>
</evidence>
<protein>
    <recommendedName>
        <fullName evidence="3">DDE Tnp4 domain-containing protein</fullName>
    </recommendedName>
</protein>
<dbReference type="Pfam" id="PF13359">
    <property type="entry name" value="DDE_Tnp_4"/>
    <property type="match status" value="1"/>
</dbReference>
<evidence type="ECO:0000313" key="4">
    <source>
        <dbReference type="EMBL" id="JAI56705.1"/>
    </source>
</evidence>